<keyword evidence="1" id="KW-1133">Transmembrane helix</keyword>
<evidence type="ECO:0000256" key="1">
    <source>
        <dbReference type="SAM" id="Phobius"/>
    </source>
</evidence>
<reference evidence="3" key="1">
    <citation type="submission" date="2018-02" db="EMBL/GenBank/DDBJ databases">
        <title>Genome sequencing of Solimonas sp. HR-BB.</title>
        <authorList>
            <person name="Lee Y."/>
            <person name="Jeon C.O."/>
        </authorList>
    </citation>
    <scope>NUCLEOTIDE SEQUENCE [LARGE SCALE GENOMIC DNA]</scope>
    <source>
        <strain evidence="3">HR-U</strain>
    </source>
</reference>
<gene>
    <name evidence="2" type="ORF">C5O19_18675</name>
</gene>
<sequence length="217" mass="26106">MNKESMNEEEIREQLRLFIHHRLTEVERAEAEIQIQSNADWKRWYAEELTWINKYKTFERKRNRALIRSLQTKYPIQLRELSFYYRWKNWLLGVGLLSLGLGGGYFFWSTSQRYEVAKENIRFIYVPIYDVTASSGFVETKRMVATDSVKTEWIANSDSSYWFSGAKLQVKLGSQPDWHDWNIYKDEEGYYLQTPKDIYLLQSDPNRFFSFQAVNRK</sequence>
<name>A0A2S7IJD1_9BACT</name>
<evidence type="ECO:0000313" key="3">
    <source>
        <dbReference type="Proteomes" id="UP000239590"/>
    </source>
</evidence>
<keyword evidence="1" id="KW-0812">Transmembrane</keyword>
<organism evidence="2 3">
    <name type="scientific">Siphonobacter curvatus</name>
    <dbReference type="NCBI Taxonomy" id="2094562"/>
    <lineage>
        <taxon>Bacteria</taxon>
        <taxon>Pseudomonadati</taxon>
        <taxon>Bacteroidota</taxon>
        <taxon>Cytophagia</taxon>
        <taxon>Cytophagales</taxon>
        <taxon>Cytophagaceae</taxon>
        <taxon>Siphonobacter</taxon>
    </lineage>
</organism>
<evidence type="ECO:0000313" key="2">
    <source>
        <dbReference type="EMBL" id="PQA56363.1"/>
    </source>
</evidence>
<proteinExistence type="predicted"/>
<dbReference type="AlphaFoldDB" id="A0A2S7IJD1"/>
<dbReference type="EMBL" id="PTRA01000003">
    <property type="protein sequence ID" value="PQA56363.1"/>
    <property type="molecule type" value="Genomic_DNA"/>
</dbReference>
<accession>A0A2S7IJD1</accession>
<keyword evidence="3" id="KW-1185">Reference proteome</keyword>
<protein>
    <submittedName>
        <fullName evidence="2">Uncharacterized protein</fullName>
    </submittedName>
</protein>
<dbReference type="Proteomes" id="UP000239590">
    <property type="component" value="Unassembled WGS sequence"/>
</dbReference>
<comment type="caution">
    <text evidence="2">The sequence shown here is derived from an EMBL/GenBank/DDBJ whole genome shotgun (WGS) entry which is preliminary data.</text>
</comment>
<feature type="transmembrane region" description="Helical" evidence="1">
    <location>
        <begin position="89"/>
        <end position="108"/>
    </location>
</feature>
<keyword evidence="1" id="KW-0472">Membrane</keyword>